<evidence type="ECO:0000259" key="4">
    <source>
        <dbReference type="Pfam" id="PF00465"/>
    </source>
</evidence>
<keyword evidence="3" id="KW-0520">NAD</keyword>
<dbReference type="InterPro" id="IPR039697">
    <property type="entry name" value="Alcohol_dehydrogenase_Fe"/>
</dbReference>
<dbReference type="EMBL" id="LR130778">
    <property type="protein sequence ID" value="VDN47517.1"/>
    <property type="molecule type" value="Genomic_DNA"/>
</dbReference>
<dbReference type="KEGG" id="cbar:PATL70BA_1630"/>
<dbReference type="OrthoDB" id="9804734at2"/>
<dbReference type="Gene3D" id="3.40.50.1970">
    <property type="match status" value="1"/>
</dbReference>
<dbReference type="InterPro" id="IPR001670">
    <property type="entry name" value="ADH_Fe/GldA"/>
</dbReference>
<organism evidence="6 7">
    <name type="scientific">Petrocella atlantisensis</name>
    <dbReference type="NCBI Taxonomy" id="2173034"/>
    <lineage>
        <taxon>Bacteria</taxon>
        <taxon>Bacillati</taxon>
        <taxon>Bacillota</taxon>
        <taxon>Clostridia</taxon>
        <taxon>Lachnospirales</taxon>
        <taxon>Vallitaleaceae</taxon>
        <taxon>Petrocella</taxon>
    </lineage>
</organism>
<dbReference type="InterPro" id="IPR056798">
    <property type="entry name" value="ADH_Fe_C"/>
</dbReference>
<reference evidence="6 7" key="1">
    <citation type="submission" date="2018-09" db="EMBL/GenBank/DDBJ databases">
        <authorList>
            <person name="Postec A."/>
        </authorList>
    </citation>
    <scope>NUCLEOTIDE SEQUENCE [LARGE SCALE GENOMIC DNA]</scope>
    <source>
        <strain evidence="6">70B-A</strain>
    </source>
</reference>
<dbReference type="PANTHER" id="PTHR11496">
    <property type="entry name" value="ALCOHOL DEHYDROGENASE"/>
    <property type="match status" value="1"/>
</dbReference>
<dbReference type="PANTHER" id="PTHR11496:SF102">
    <property type="entry name" value="ALCOHOL DEHYDROGENASE 4"/>
    <property type="match status" value="1"/>
</dbReference>
<dbReference type="AlphaFoldDB" id="A0A3P7PU77"/>
<evidence type="ECO:0000256" key="3">
    <source>
        <dbReference type="ARBA" id="ARBA00023027"/>
    </source>
</evidence>
<feature type="domain" description="Fe-containing alcohol dehydrogenase-like C-terminal" evidence="5">
    <location>
        <begin position="193"/>
        <end position="387"/>
    </location>
</feature>
<evidence type="ECO:0000259" key="5">
    <source>
        <dbReference type="Pfam" id="PF25137"/>
    </source>
</evidence>
<dbReference type="PROSITE" id="PS00060">
    <property type="entry name" value="ADH_IRON_2"/>
    <property type="match status" value="1"/>
</dbReference>
<comment type="similarity">
    <text evidence="1">Belongs to the iron-containing alcohol dehydrogenase family.</text>
</comment>
<name>A0A3P7PU77_9FIRM</name>
<evidence type="ECO:0000256" key="1">
    <source>
        <dbReference type="ARBA" id="ARBA00007358"/>
    </source>
</evidence>
<dbReference type="Pfam" id="PF00465">
    <property type="entry name" value="Fe-ADH"/>
    <property type="match status" value="1"/>
</dbReference>
<dbReference type="GO" id="GO:0004022">
    <property type="term" value="F:alcohol dehydrogenase (NAD+) activity"/>
    <property type="evidence" value="ECO:0007669"/>
    <property type="project" value="UniProtKB-ARBA"/>
</dbReference>
<proteinExistence type="inferred from homology"/>
<keyword evidence="7" id="KW-1185">Reference proteome</keyword>
<dbReference type="FunFam" id="1.20.1090.10:FF:000001">
    <property type="entry name" value="Aldehyde-alcohol dehydrogenase"/>
    <property type="match status" value="1"/>
</dbReference>
<sequence>MSQDIVMDLRKFVAPEIIIGIDARLLIHRYLTHFNSKRPMVVTDAGVKDQPWFLELEDLIRSNSEDMIVFDDVTPNPRDYEAMMGAEIFLSHDCDLLIAVGGGSPIDCAKCISIVSTNGGHILNYEGVDEIKLPGPPLICIPSTSGTSADISQFAIIQDSQESVKRAIISKKVVPDLALIDPIPLMTMDRYLTACTGMDALTHAIEAYVSNAHSPLTDVHALEAISLIYNNIDKAVAKDRSLDTMYQMLLGSLQAGLAFSNASLGAVHAMAHSLGGLLDLPHGECNSILLEHIIALNFDAEVERYKAIAKQLDIQTHLLTDDDICEEILLKIRFMREKLNIPSSIKIASLSSDIIDRLIVNAQNDPCMVTNPRILSTKELKSIYEQILRI</sequence>
<dbReference type="InterPro" id="IPR018211">
    <property type="entry name" value="ADH_Fe_CS"/>
</dbReference>
<accession>A0A3P7PU77</accession>
<evidence type="ECO:0000313" key="6">
    <source>
        <dbReference type="EMBL" id="VDN47517.1"/>
    </source>
</evidence>
<dbReference type="CDD" id="cd17814">
    <property type="entry name" value="Fe-ADH-like"/>
    <property type="match status" value="1"/>
</dbReference>
<protein>
    <submittedName>
        <fullName evidence="6">Alcohol dehydrogenase</fullName>
    </submittedName>
</protein>
<gene>
    <name evidence="6" type="ORF">PATL70BA_1630</name>
</gene>
<dbReference type="FunFam" id="3.40.50.1970:FF:000003">
    <property type="entry name" value="Alcohol dehydrogenase, iron-containing"/>
    <property type="match status" value="1"/>
</dbReference>
<dbReference type="Gene3D" id="1.20.1090.10">
    <property type="entry name" value="Dehydroquinate synthase-like - alpha domain"/>
    <property type="match status" value="1"/>
</dbReference>
<dbReference type="Proteomes" id="UP000279029">
    <property type="component" value="Chromosome"/>
</dbReference>
<evidence type="ECO:0000313" key="7">
    <source>
        <dbReference type="Proteomes" id="UP000279029"/>
    </source>
</evidence>
<evidence type="ECO:0000256" key="2">
    <source>
        <dbReference type="ARBA" id="ARBA00023002"/>
    </source>
</evidence>
<feature type="domain" description="Alcohol dehydrogenase iron-type/glycerol dehydrogenase GldA" evidence="4">
    <location>
        <begin position="15"/>
        <end position="182"/>
    </location>
</feature>
<keyword evidence="2" id="KW-0560">Oxidoreductase</keyword>
<dbReference type="GO" id="GO:0046872">
    <property type="term" value="F:metal ion binding"/>
    <property type="evidence" value="ECO:0007669"/>
    <property type="project" value="InterPro"/>
</dbReference>
<dbReference type="SUPFAM" id="SSF56796">
    <property type="entry name" value="Dehydroquinate synthase-like"/>
    <property type="match status" value="1"/>
</dbReference>
<dbReference type="Pfam" id="PF25137">
    <property type="entry name" value="ADH_Fe_C"/>
    <property type="match status" value="1"/>
</dbReference>
<dbReference type="RefSeq" id="WP_125136813.1">
    <property type="nucleotide sequence ID" value="NZ_LR130778.1"/>
</dbReference>